<feature type="region of interest" description="Disordered" evidence="7">
    <location>
        <begin position="282"/>
        <end position="304"/>
    </location>
</feature>
<dbReference type="GO" id="GO:0071424">
    <property type="term" value="F:rRNA (cytosine-N4-)-methyltransferase activity"/>
    <property type="evidence" value="ECO:0007669"/>
    <property type="project" value="UniProtKB-UniRule"/>
</dbReference>
<dbReference type="GO" id="GO:0005737">
    <property type="term" value="C:cytoplasm"/>
    <property type="evidence" value="ECO:0007669"/>
    <property type="project" value="UniProtKB-SubCell"/>
</dbReference>
<dbReference type="EMBL" id="MFDH01000037">
    <property type="protein sequence ID" value="OGE34283.1"/>
    <property type="molecule type" value="Genomic_DNA"/>
</dbReference>
<dbReference type="SUPFAM" id="SSF53335">
    <property type="entry name" value="S-adenosyl-L-methionine-dependent methyltransferases"/>
    <property type="match status" value="1"/>
</dbReference>
<evidence type="ECO:0000256" key="4">
    <source>
        <dbReference type="ARBA" id="ARBA00022679"/>
    </source>
</evidence>
<dbReference type="PANTHER" id="PTHR11265:SF0">
    <property type="entry name" value="12S RRNA N4-METHYLCYTIDINE METHYLTRANSFERASE"/>
    <property type="match status" value="1"/>
</dbReference>
<dbReference type="NCBIfam" id="TIGR00006">
    <property type="entry name" value="16S rRNA (cytosine(1402)-N(4))-methyltransferase RsmH"/>
    <property type="match status" value="1"/>
</dbReference>
<protein>
    <recommendedName>
        <fullName evidence="6">Ribosomal RNA small subunit methyltransferase H</fullName>
        <ecNumber evidence="6">2.1.1.199</ecNumber>
    </recommendedName>
    <alternativeName>
        <fullName evidence="6">16S rRNA m(4)C1402 methyltransferase</fullName>
    </alternativeName>
    <alternativeName>
        <fullName evidence="6">rRNA (cytosine-N(4)-)-methyltransferase RsmH</fullName>
    </alternativeName>
</protein>
<gene>
    <name evidence="6" type="primary">rsmH</name>
    <name evidence="8" type="ORF">A3E45_04850</name>
</gene>
<evidence type="ECO:0000256" key="5">
    <source>
        <dbReference type="ARBA" id="ARBA00022691"/>
    </source>
</evidence>
<dbReference type="InterPro" id="IPR029063">
    <property type="entry name" value="SAM-dependent_MTases_sf"/>
</dbReference>
<keyword evidence="5 6" id="KW-0949">S-adenosyl-L-methionine</keyword>
<dbReference type="Gene3D" id="3.40.50.150">
    <property type="entry name" value="Vaccinia Virus protein VP39"/>
    <property type="match status" value="1"/>
</dbReference>
<keyword evidence="6" id="KW-0963">Cytoplasm</keyword>
<proteinExistence type="inferred from homology"/>
<keyword evidence="3 6" id="KW-0489">Methyltransferase</keyword>
<accession>A0A1F5K083</accession>
<comment type="caution">
    <text evidence="8">The sequence shown here is derived from an EMBL/GenBank/DDBJ whole genome shotgun (WGS) entry which is preliminary data.</text>
</comment>
<comment type="similarity">
    <text evidence="1 6">Belongs to the methyltransferase superfamily. RsmH family.</text>
</comment>
<feature type="binding site" evidence="6">
    <location>
        <position position="116"/>
    </location>
    <ligand>
        <name>S-adenosyl-L-methionine</name>
        <dbReference type="ChEBI" id="CHEBI:59789"/>
    </ligand>
</feature>
<feature type="binding site" evidence="6">
    <location>
        <position position="109"/>
    </location>
    <ligand>
        <name>S-adenosyl-L-methionine</name>
        <dbReference type="ChEBI" id="CHEBI:59789"/>
    </ligand>
</feature>
<organism evidence="8 9">
    <name type="scientific">Candidatus Daviesbacteria bacterium RIFCSPHIGHO2_12_FULL_43_11</name>
    <dbReference type="NCBI Taxonomy" id="1797780"/>
    <lineage>
        <taxon>Bacteria</taxon>
        <taxon>Candidatus Daviesiibacteriota</taxon>
    </lineage>
</organism>
<dbReference type="Proteomes" id="UP000176405">
    <property type="component" value="Unassembled WGS sequence"/>
</dbReference>
<dbReference type="GO" id="GO:0070475">
    <property type="term" value="P:rRNA base methylation"/>
    <property type="evidence" value="ECO:0007669"/>
    <property type="project" value="UniProtKB-UniRule"/>
</dbReference>
<dbReference type="PIRSF" id="PIRSF004486">
    <property type="entry name" value="MraW"/>
    <property type="match status" value="1"/>
</dbReference>
<evidence type="ECO:0000313" key="8">
    <source>
        <dbReference type="EMBL" id="OGE34283.1"/>
    </source>
</evidence>
<comment type="catalytic activity">
    <reaction evidence="6">
        <text>cytidine(1402) in 16S rRNA + S-adenosyl-L-methionine = N(4)-methylcytidine(1402) in 16S rRNA + S-adenosyl-L-homocysteine + H(+)</text>
        <dbReference type="Rhea" id="RHEA:42928"/>
        <dbReference type="Rhea" id="RHEA-COMP:10286"/>
        <dbReference type="Rhea" id="RHEA-COMP:10287"/>
        <dbReference type="ChEBI" id="CHEBI:15378"/>
        <dbReference type="ChEBI" id="CHEBI:57856"/>
        <dbReference type="ChEBI" id="CHEBI:59789"/>
        <dbReference type="ChEBI" id="CHEBI:74506"/>
        <dbReference type="ChEBI" id="CHEBI:82748"/>
        <dbReference type="EC" id="2.1.1.199"/>
    </reaction>
</comment>
<dbReference type="PANTHER" id="PTHR11265">
    <property type="entry name" value="S-ADENOSYL-METHYLTRANSFERASE MRAW"/>
    <property type="match status" value="1"/>
</dbReference>
<dbReference type="Pfam" id="PF01795">
    <property type="entry name" value="Methyltransf_5"/>
    <property type="match status" value="1"/>
</dbReference>
<evidence type="ECO:0000313" key="9">
    <source>
        <dbReference type="Proteomes" id="UP000176405"/>
    </source>
</evidence>
<dbReference type="InterPro" id="IPR002903">
    <property type="entry name" value="RsmH"/>
</dbReference>
<name>A0A1F5K083_9BACT</name>
<dbReference type="Gene3D" id="1.10.150.170">
    <property type="entry name" value="Putative methyltransferase TM0872, insert domain"/>
    <property type="match status" value="1"/>
</dbReference>
<evidence type="ECO:0000256" key="6">
    <source>
        <dbReference type="HAMAP-Rule" id="MF_01007"/>
    </source>
</evidence>
<dbReference type="EC" id="2.1.1.199" evidence="6"/>
<feature type="binding site" evidence="6">
    <location>
        <position position="88"/>
    </location>
    <ligand>
        <name>S-adenosyl-L-methionine</name>
        <dbReference type="ChEBI" id="CHEBI:59789"/>
    </ligand>
</feature>
<reference evidence="8 9" key="1">
    <citation type="journal article" date="2016" name="Nat. Commun.">
        <title>Thousands of microbial genomes shed light on interconnected biogeochemical processes in an aquifer system.</title>
        <authorList>
            <person name="Anantharaman K."/>
            <person name="Brown C.T."/>
            <person name="Hug L.A."/>
            <person name="Sharon I."/>
            <person name="Castelle C.J."/>
            <person name="Probst A.J."/>
            <person name="Thomas B.C."/>
            <person name="Singh A."/>
            <person name="Wilkins M.J."/>
            <person name="Karaoz U."/>
            <person name="Brodie E.L."/>
            <person name="Williams K.H."/>
            <person name="Hubbard S.S."/>
            <person name="Banfield J.F."/>
        </authorList>
    </citation>
    <scope>NUCLEOTIDE SEQUENCE [LARGE SCALE GENOMIC DNA]</scope>
</reference>
<sequence length="304" mass="33872">MNSYHIPVMLKEVLSYLAIKPGHWYIDCNLGGGGHTRGILEAGGKVLGIDLDPDAIREVAKNFGLQVTEKDSRLFAQSENVILVQDNFSHISHITHTTLTSPISGILFDLGVSTHQLETAERGFSFNTDAPLDMRMDPTSSSITAADLVNGLYEKELADLFWKLGEENFSRPIAKRIAEARQKKKIETTNELAQIILSVRHRTPADRTHPATRIFQALRIAVNDELNSLKTALPQALEALAPGGRIVAISFHSLEDRIIKDFFLDEQKKCSIKIITRKPITPTEEEVETNPRSRSGKLRVAEKL</sequence>
<feature type="binding site" evidence="6">
    <location>
        <position position="50"/>
    </location>
    <ligand>
        <name>S-adenosyl-L-methionine</name>
        <dbReference type="ChEBI" id="CHEBI:59789"/>
    </ligand>
</feature>
<dbReference type="InterPro" id="IPR023397">
    <property type="entry name" value="SAM-dep_MeTrfase_MraW_recog"/>
</dbReference>
<evidence type="ECO:0000256" key="2">
    <source>
        <dbReference type="ARBA" id="ARBA00022552"/>
    </source>
</evidence>
<comment type="function">
    <text evidence="6">Specifically methylates the N4 position of cytidine in position 1402 (C1402) of 16S rRNA.</text>
</comment>
<dbReference type="AlphaFoldDB" id="A0A1F5K083"/>
<comment type="subcellular location">
    <subcellularLocation>
        <location evidence="6">Cytoplasm</location>
    </subcellularLocation>
</comment>
<evidence type="ECO:0000256" key="7">
    <source>
        <dbReference type="SAM" id="MobiDB-lite"/>
    </source>
</evidence>
<keyword evidence="4 6" id="KW-0808">Transferase</keyword>
<evidence type="ECO:0000256" key="1">
    <source>
        <dbReference type="ARBA" id="ARBA00010396"/>
    </source>
</evidence>
<evidence type="ECO:0000256" key="3">
    <source>
        <dbReference type="ARBA" id="ARBA00022603"/>
    </source>
</evidence>
<dbReference type="STRING" id="1797780.A3E45_04850"/>
<keyword evidence="2 6" id="KW-0698">rRNA processing</keyword>
<feature type="binding site" evidence="6">
    <location>
        <begin position="33"/>
        <end position="35"/>
    </location>
    <ligand>
        <name>S-adenosyl-L-methionine</name>
        <dbReference type="ChEBI" id="CHEBI:59789"/>
    </ligand>
</feature>
<dbReference type="HAMAP" id="MF_01007">
    <property type="entry name" value="16SrRNA_methyltr_H"/>
    <property type="match status" value="1"/>
</dbReference>
<dbReference type="SUPFAM" id="SSF81799">
    <property type="entry name" value="Putative methyltransferase TM0872, insert domain"/>
    <property type="match status" value="1"/>
</dbReference>